<dbReference type="SMART" id="SM00409">
    <property type="entry name" value="IG"/>
    <property type="match status" value="6"/>
</dbReference>
<protein>
    <recommendedName>
        <fullName evidence="4">Ig-like domain-containing protein</fullName>
    </recommendedName>
</protein>
<dbReference type="CDD" id="cd00096">
    <property type="entry name" value="Ig"/>
    <property type="match status" value="3"/>
</dbReference>
<evidence type="ECO:0000256" key="1">
    <source>
        <dbReference type="SAM" id="MobiDB-lite"/>
    </source>
</evidence>
<dbReference type="Proteomes" id="UP001557470">
    <property type="component" value="Unassembled WGS sequence"/>
</dbReference>
<keyword evidence="3" id="KW-0732">Signal</keyword>
<feature type="domain" description="Ig-like" evidence="4">
    <location>
        <begin position="225"/>
        <end position="306"/>
    </location>
</feature>
<evidence type="ECO:0000256" key="3">
    <source>
        <dbReference type="SAM" id="SignalP"/>
    </source>
</evidence>
<keyword evidence="2" id="KW-0472">Membrane</keyword>
<evidence type="ECO:0000313" key="6">
    <source>
        <dbReference type="Proteomes" id="UP001557470"/>
    </source>
</evidence>
<dbReference type="PANTHER" id="PTHR46013:SF4">
    <property type="entry name" value="B-CELL RECEPTOR CD22-RELATED"/>
    <property type="match status" value="1"/>
</dbReference>
<evidence type="ECO:0000313" key="5">
    <source>
        <dbReference type="EMBL" id="KAL1005617.1"/>
    </source>
</evidence>
<feature type="compositionally biased region" description="Polar residues" evidence="1">
    <location>
        <begin position="634"/>
        <end position="645"/>
    </location>
</feature>
<feature type="signal peptide" evidence="3">
    <location>
        <begin position="1"/>
        <end position="22"/>
    </location>
</feature>
<dbReference type="InterPro" id="IPR007110">
    <property type="entry name" value="Ig-like_dom"/>
</dbReference>
<dbReference type="InterPro" id="IPR013783">
    <property type="entry name" value="Ig-like_fold"/>
</dbReference>
<evidence type="ECO:0000256" key="2">
    <source>
        <dbReference type="SAM" id="Phobius"/>
    </source>
</evidence>
<organism evidence="5 6">
    <name type="scientific">Umbra pygmaea</name>
    <name type="common">Eastern mudminnow</name>
    <dbReference type="NCBI Taxonomy" id="75934"/>
    <lineage>
        <taxon>Eukaryota</taxon>
        <taxon>Metazoa</taxon>
        <taxon>Chordata</taxon>
        <taxon>Craniata</taxon>
        <taxon>Vertebrata</taxon>
        <taxon>Euteleostomi</taxon>
        <taxon>Actinopterygii</taxon>
        <taxon>Neopterygii</taxon>
        <taxon>Teleostei</taxon>
        <taxon>Protacanthopterygii</taxon>
        <taxon>Esociformes</taxon>
        <taxon>Umbridae</taxon>
        <taxon>Umbra</taxon>
    </lineage>
</organism>
<dbReference type="InterPro" id="IPR036179">
    <property type="entry name" value="Ig-like_dom_sf"/>
</dbReference>
<dbReference type="SUPFAM" id="SSF48726">
    <property type="entry name" value="Immunoglobulin"/>
    <property type="match status" value="5"/>
</dbReference>
<gene>
    <name evidence="5" type="ORF">UPYG_G00061410</name>
</gene>
<sequence length="729" mass="80343">MSLRTTGSVLVVFLWSVTVVLGQNGWGVTYTTQRIYVLKQSTVNLSCSYMYPSGHIVTSTFWFIEWQYGAAEPNDLSQDPRYAGRVTYYSDKNGHTLAITDLRNTDSAEYKFRFITDHNGGRYSGHPGVTLSFTDFLLEMDPTSVSEGGKVTLLCRTTCTLDHNPEYIWYKNEKSVNNPVTSFNKLILDPVNSVDAGRYSCAVRGCNDLRSPENTLTVRYGPRKPSVLLSPSGEIVEGSSVTLTCSSDANPPVNNYIWYKMTTGPSMSITGPQHVFKEIQPSDTGHYYCFTSNEDGRNTSESVYINVTYGPRKPSVSVSPSSEIVEGSSVNLTCSSDANPPVDNYTWYKSGINPYKDIHVNTGPQHVFNHIKSNDTGKYYCKAYVGIKMNSTSIHIDVKYGPKNISVSVSYFGKILKGHSVTLTCSSNANPLVQNYTWYKDNITIKASGQSYNLTILGSEDSGEYLCEAKNEYGRLNSSLVFVNVLYNPKNTSVSVSPSGKVMEGSSVTLTCSSDANPPVNNYTWYKKNVTSPKASGQSYSITNIRSEDSGEYYCEAENMVGTHKSTFVMINVAGTQALVMTAAAGVTVVVLIVILCVSGLVCFRRSKSSQSTYDKRKTQDTANNLDNSPVYENVSSKTMTSTAAQTENTDNQEDLHYVSVHFSPSKNQEVPLYCTIQQSHPLKQEEETQYAAVKFNCPSAVPRPAACGAEEDPSVLYSTVNTPRINKT</sequence>
<evidence type="ECO:0000259" key="4">
    <source>
        <dbReference type="PROSITE" id="PS50835"/>
    </source>
</evidence>
<name>A0ABD0XCT4_UMBPY</name>
<comment type="caution">
    <text evidence="5">The sequence shown here is derived from an EMBL/GenBank/DDBJ whole genome shotgun (WGS) entry which is preliminary data.</text>
</comment>
<reference evidence="5 6" key="1">
    <citation type="submission" date="2024-06" db="EMBL/GenBank/DDBJ databases">
        <authorList>
            <person name="Pan Q."/>
            <person name="Wen M."/>
            <person name="Jouanno E."/>
            <person name="Zahm M."/>
            <person name="Klopp C."/>
            <person name="Cabau C."/>
            <person name="Louis A."/>
            <person name="Berthelot C."/>
            <person name="Parey E."/>
            <person name="Roest Crollius H."/>
            <person name="Montfort J."/>
            <person name="Robinson-Rechavi M."/>
            <person name="Bouchez O."/>
            <person name="Lampietro C."/>
            <person name="Lopez Roques C."/>
            <person name="Donnadieu C."/>
            <person name="Postlethwait J."/>
            <person name="Bobe J."/>
            <person name="Verreycken H."/>
            <person name="Guiguen Y."/>
        </authorList>
    </citation>
    <scope>NUCLEOTIDE SEQUENCE [LARGE SCALE GENOMIC DNA]</scope>
    <source>
        <strain evidence="5">Up_M1</strain>
        <tissue evidence="5">Testis</tissue>
    </source>
</reference>
<feature type="region of interest" description="Disordered" evidence="1">
    <location>
        <begin position="613"/>
        <end position="645"/>
    </location>
</feature>
<accession>A0ABD0XCT4</accession>
<dbReference type="Pfam" id="PF13895">
    <property type="entry name" value="Ig_2"/>
    <property type="match status" value="3"/>
</dbReference>
<dbReference type="InterPro" id="IPR003599">
    <property type="entry name" value="Ig_sub"/>
</dbReference>
<dbReference type="AlphaFoldDB" id="A0ABD0XCT4"/>
<feature type="domain" description="Ig-like" evidence="4">
    <location>
        <begin position="127"/>
        <end position="217"/>
    </location>
</feature>
<dbReference type="PROSITE" id="PS50835">
    <property type="entry name" value="IG_LIKE"/>
    <property type="match status" value="5"/>
</dbReference>
<keyword evidence="6" id="KW-1185">Reference proteome</keyword>
<feature type="domain" description="Ig-like" evidence="4">
    <location>
        <begin position="314"/>
        <end position="397"/>
    </location>
</feature>
<dbReference type="Pfam" id="PF13927">
    <property type="entry name" value="Ig_3"/>
    <property type="match status" value="2"/>
</dbReference>
<dbReference type="PANTHER" id="PTHR46013">
    <property type="entry name" value="VASCULAR CELL ADHESION MOLECULE 1"/>
    <property type="match status" value="1"/>
</dbReference>
<feature type="chain" id="PRO_5044765309" description="Ig-like domain-containing protein" evidence="3">
    <location>
        <begin position="23"/>
        <end position="729"/>
    </location>
</feature>
<feature type="domain" description="Ig-like" evidence="4">
    <location>
        <begin position="402"/>
        <end position="483"/>
    </location>
</feature>
<feature type="domain" description="Ig-like" evidence="4">
    <location>
        <begin position="489"/>
        <end position="574"/>
    </location>
</feature>
<dbReference type="EMBL" id="JAGEUA010000002">
    <property type="protein sequence ID" value="KAL1005617.1"/>
    <property type="molecule type" value="Genomic_DNA"/>
</dbReference>
<dbReference type="SMART" id="SM00408">
    <property type="entry name" value="IGc2"/>
    <property type="match status" value="5"/>
</dbReference>
<dbReference type="InterPro" id="IPR003598">
    <property type="entry name" value="Ig_sub2"/>
</dbReference>
<dbReference type="Gene3D" id="2.60.40.10">
    <property type="entry name" value="Immunoglobulins"/>
    <property type="match status" value="6"/>
</dbReference>
<keyword evidence="2" id="KW-0812">Transmembrane</keyword>
<proteinExistence type="predicted"/>
<feature type="transmembrane region" description="Helical" evidence="2">
    <location>
        <begin position="578"/>
        <end position="604"/>
    </location>
</feature>
<keyword evidence="2" id="KW-1133">Transmembrane helix</keyword>